<accession>A0A081NF55</accession>
<comment type="caution">
    <text evidence="1">The sequence shown here is derived from an EMBL/GenBank/DDBJ whole genome shotgun (WGS) entry which is preliminary data.</text>
</comment>
<organism evidence="1 2">
    <name type="scientific">Endozoicomonas numazuensis</name>
    <dbReference type="NCBI Taxonomy" id="1137799"/>
    <lineage>
        <taxon>Bacteria</taxon>
        <taxon>Pseudomonadati</taxon>
        <taxon>Pseudomonadota</taxon>
        <taxon>Gammaproteobacteria</taxon>
        <taxon>Oceanospirillales</taxon>
        <taxon>Endozoicomonadaceae</taxon>
        <taxon>Endozoicomonas</taxon>
    </lineage>
</organism>
<dbReference type="Proteomes" id="UP000028073">
    <property type="component" value="Unassembled WGS sequence"/>
</dbReference>
<gene>
    <name evidence="1" type="ORF">GZ78_14400</name>
</gene>
<proteinExistence type="predicted"/>
<dbReference type="EMBL" id="JOKH01000003">
    <property type="protein sequence ID" value="KEQ17078.1"/>
    <property type="molecule type" value="Genomic_DNA"/>
</dbReference>
<dbReference type="AlphaFoldDB" id="A0A081NF55"/>
<evidence type="ECO:0000313" key="2">
    <source>
        <dbReference type="Proteomes" id="UP000028073"/>
    </source>
</evidence>
<reference evidence="1 2" key="1">
    <citation type="submission" date="2014-06" db="EMBL/GenBank/DDBJ databases">
        <title>Whole Genome Sequences of Three Symbiotic Endozoicomonas Bacteria.</title>
        <authorList>
            <person name="Neave M.J."/>
            <person name="Apprill A."/>
            <person name="Voolstra C.R."/>
        </authorList>
    </citation>
    <scope>NUCLEOTIDE SEQUENCE [LARGE SCALE GENOMIC DNA]</scope>
    <source>
        <strain evidence="1 2">DSM 25634</strain>
    </source>
</reference>
<protein>
    <submittedName>
        <fullName evidence="1">Uncharacterized protein</fullName>
    </submittedName>
</protein>
<name>A0A081NF55_9GAMM</name>
<sequence>MWPVVKISNYFLVTNLQHPPNKKLQINPDWQAAPNKENLCWRCTKEKALNFLGSLHVLTPIAMH</sequence>
<evidence type="ECO:0000313" key="1">
    <source>
        <dbReference type="EMBL" id="KEQ17078.1"/>
    </source>
</evidence>
<keyword evidence="2" id="KW-1185">Reference proteome</keyword>